<dbReference type="InterPro" id="IPR001091">
    <property type="entry name" value="RM_Methyltransferase"/>
</dbReference>
<comment type="catalytic activity">
    <reaction evidence="4">
        <text>a 2'-deoxyadenosine in DNA + S-adenosyl-L-methionine = an N(6)-methyl-2'-deoxyadenosine in DNA + S-adenosyl-L-homocysteine + H(+)</text>
        <dbReference type="Rhea" id="RHEA:15197"/>
        <dbReference type="Rhea" id="RHEA-COMP:12418"/>
        <dbReference type="Rhea" id="RHEA-COMP:12419"/>
        <dbReference type="ChEBI" id="CHEBI:15378"/>
        <dbReference type="ChEBI" id="CHEBI:57856"/>
        <dbReference type="ChEBI" id="CHEBI:59789"/>
        <dbReference type="ChEBI" id="CHEBI:90615"/>
        <dbReference type="ChEBI" id="CHEBI:90616"/>
        <dbReference type="EC" id="2.1.1.72"/>
    </reaction>
</comment>
<dbReference type="InterPro" id="IPR029063">
    <property type="entry name" value="SAM-dependent_MTases_sf"/>
</dbReference>
<name>A0A0P1I0N2_9RHOB</name>
<dbReference type="Pfam" id="PF01555">
    <property type="entry name" value="N6_N4_Mtase"/>
    <property type="match status" value="1"/>
</dbReference>
<dbReference type="GO" id="GO:0008170">
    <property type="term" value="F:N-methyltransferase activity"/>
    <property type="evidence" value="ECO:0007669"/>
    <property type="project" value="InterPro"/>
</dbReference>
<dbReference type="GO" id="GO:0032259">
    <property type="term" value="P:methylation"/>
    <property type="evidence" value="ECO:0007669"/>
    <property type="project" value="UniProtKB-KW"/>
</dbReference>
<proteinExistence type="inferred from homology"/>
<evidence type="ECO:0000256" key="3">
    <source>
        <dbReference type="ARBA" id="ARBA00022679"/>
    </source>
</evidence>
<dbReference type="InterPro" id="IPR002941">
    <property type="entry name" value="DNA_methylase_N4/N6"/>
</dbReference>
<evidence type="ECO:0000259" key="6">
    <source>
        <dbReference type="Pfam" id="PF01555"/>
    </source>
</evidence>
<keyword evidence="2 7" id="KW-0489">Methyltransferase</keyword>
<evidence type="ECO:0000256" key="1">
    <source>
        <dbReference type="ARBA" id="ARBA00006594"/>
    </source>
</evidence>
<evidence type="ECO:0000313" key="8">
    <source>
        <dbReference type="Proteomes" id="UP000051260"/>
    </source>
</evidence>
<dbReference type="PRINTS" id="PR00508">
    <property type="entry name" value="S21N4MTFRASE"/>
</dbReference>
<dbReference type="STRING" id="1715692.RUE5091_00105"/>
<protein>
    <recommendedName>
        <fullName evidence="5">Methyltransferase</fullName>
        <ecNumber evidence="5">2.1.1.-</ecNumber>
    </recommendedName>
</protein>
<evidence type="ECO:0000256" key="4">
    <source>
        <dbReference type="ARBA" id="ARBA00047942"/>
    </source>
</evidence>
<dbReference type="InterPro" id="IPR036086">
    <property type="entry name" value="ParB/Sulfiredoxin_sf"/>
</dbReference>
<comment type="similarity">
    <text evidence="1 5">Belongs to the N(4)/N(6)-methyltransferase family.</text>
</comment>
<dbReference type="InterPro" id="IPR015840">
    <property type="entry name" value="DNA_MeTrfase_ParB"/>
</dbReference>
<organism evidence="7 8">
    <name type="scientific">Ruegeria denitrificans</name>
    <dbReference type="NCBI Taxonomy" id="1715692"/>
    <lineage>
        <taxon>Bacteria</taxon>
        <taxon>Pseudomonadati</taxon>
        <taxon>Pseudomonadota</taxon>
        <taxon>Alphaproteobacteria</taxon>
        <taxon>Rhodobacterales</taxon>
        <taxon>Roseobacteraceae</taxon>
        <taxon>Ruegeria</taxon>
    </lineage>
</organism>
<dbReference type="AlphaFoldDB" id="A0A0P1I0N2"/>
<dbReference type="Proteomes" id="UP000051260">
    <property type="component" value="Unassembled WGS sequence"/>
</dbReference>
<keyword evidence="8" id="KW-1185">Reference proteome</keyword>
<gene>
    <name evidence="7" type="primary">dpnA_2</name>
    <name evidence="7" type="ORF">RUE5091_00105</name>
</gene>
<dbReference type="SUPFAM" id="SSF110849">
    <property type="entry name" value="ParB/Sulfiredoxin"/>
    <property type="match status" value="1"/>
</dbReference>
<dbReference type="EC" id="2.1.1.-" evidence="5"/>
<dbReference type="Gene3D" id="3.40.50.150">
    <property type="entry name" value="Vaccinia Virus protein VP39"/>
    <property type="match status" value="1"/>
</dbReference>
<dbReference type="GO" id="GO:0003677">
    <property type="term" value="F:DNA binding"/>
    <property type="evidence" value="ECO:0007669"/>
    <property type="project" value="InterPro"/>
</dbReference>
<dbReference type="RefSeq" id="WP_058279926.1">
    <property type="nucleotide sequence ID" value="NZ_CYUD01000001.1"/>
</dbReference>
<dbReference type="SUPFAM" id="SSF53335">
    <property type="entry name" value="S-adenosyl-L-methionine-dependent methyltransferases"/>
    <property type="match status" value="1"/>
</dbReference>
<keyword evidence="3 7" id="KW-0808">Transferase</keyword>
<dbReference type="CDD" id="cd16403">
    <property type="entry name" value="ParB_N_like_MT"/>
    <property type="match status" value="1"/>
</dbReference>
<reference evidence="8" key="1">
    <citation type="submission" date="2015-09" db="EMBL/GenBank/DDBJ databases">
        <authorList>
            <person name="Rodrigo-Torres L."/>
            <person name="Arahal D.R."/>
        </authorList>
    </citation>
    <scope>NUCLEOTIDE SEQUENCE [LARGE SCALE GENOMIC DNA]</scope>
    <source>
        <strain evidence="8">CECT 5091</strain>
    </source>
</reference>
<evidence type="ECO:0000313" key="7">
    <source>
        <dbReference type="EMBL" id="CUJ83414.1"/>
    </source>
</evidence>
<sequence length="474" mass="52249">MTTYPKPASPEHSISKKNDLLSELCVEAVSINDLQHAKHNVQKQSNRQIAKCRASIGRYGLKRPVLITTDNEIIDGHAIVEAARQLGLTELPCIRVADLTDLEVRGLRIALNQIQKTGEFDLPKLTLELAYQLEFNTDLTDLGFDPPELDGLFETLPEEGSYPDLADQIASSIHSASPVTKVNDVWRAGNHLVACADMRNCGLLSKPLGEKPVDLVFADPPYNTKVNGHIRVGNSGFNEFAEASGEMSIEEFILFLIAFLKSVLSRLKPGGLIYCCMDWRHEWELHQAIRATGLELLNKCIWVKPNGGMGSFYRSRYETVFVLKKTGASHTNNVQLGSYGRYRTNVWEYAGATGGRADEADDFTLHPTVKPVRLVQDAILDASAVGQIVMDPFLGSGTTLLAAERTKRACIGLEISPAYVDVAIRRWQELTGKQATLLKTGQTYAERAAELAVGTDECAEPETLENDSGTEEIF</sequence>
<dbReference type="GO" id="GO:0009007">
    <property type="term" value="F:site-specific DNA-methyltransferase (adenine-specific) activity"/>
    <property type="evidence" value="ECO:0007669"/>
    <property type="project" value="UniProtKB-EC"/>
</dbReference>
<feature type="domain" description="DNA methylase N-4/N-6" evidence="6">
    <location>
        <begin position="213"/>
        <end position="424"/>
    </location>
</feature>
<dbReference type="EMBL" id="CYUD01000001">
    <property type="protein sequence ID" value="CUJ83414.1"/>
    <property type="molecule type" value="Genomic_DNA"/>
</dbReference>
<evidence type="ECO:0000256" key="2">
    <source>
        <dbReference type="ARBA" id="ARBA00022603"/>
    </source>
</evidence>
<dbReference type="Gene3D" id="3.90.1530.10">
    <property type="entry name" value="Conserved hypothetical protein from pyrococcus furiosus pfu- 392566-001, ParB domain"/>
    <property type="match status" value="1"/>
</dbReference>
<accession>A0A0P1I0N2</accession>
<evidence type="ECO:0000256" key="5">
    <source>
        <dbReference type="RuleBase" id="RU362026"/>
    </source>
</evidence>
<dbReference type="PROSITE" id="PS00092">
    <property type="entry name" value="N6_MTASE"/>
    <property type="match status" value="1"/>
</dbReference>
<dbReference type="InterPro" id="IPR002052">
    <property type="entry name" value="DNA_methylase_N6_adenine_CS"/>
</dbReference>
<dbReference type="OrthoDB" id="7806498at2"/>
<dbReference type="PIRSF" id="PIRSF036758">
    <property type="entry name" value="Aden_M_ParB"/>
    <property type="match status" value="1"/>
</dbReference>